<dbReference type="SMART" id="SM00225">
    <property type="entry name" value="BTB"/>
    <property type="match status" value="1"/>
</dbReference>
<dbReference type="InterPro" id="IPR000210">
    <property type="entry name" value="BTB/POZ_dom"/>
</dbReference>
<dbReference type="PANTHER" id="PTHR24410">
    <property type="entry name" value="HL07962P-RELATED"/>
    <property type="match status" value="1"/>
</dbReference>
<organism evidence="2 3">
    <name type="scientific">Gigaspora margarita</name>
    <dbReference type="NCBI Taxonomy" id="4874"/>
    <lineage>
        <taxon>Eukaryota</taxon>
        <taxon>Fungi</taxon>
        <taxon>Fungi incertae sedis</taxon>
        <taxon>Mucoromycota</taxon>
        <taxon>Glomeromycotina</taxon>
        <taxon>Glomeromycetes</taxon>
        <taxon>Diversisporales</taxon>
        <taxon>Gigasporaceae</taxon>
        <taxon>Gigaspora</taxon>
    </lineage>
</organism>
<comment type="caution">
    <text evidence="2">The sequence shown here is derived from an EMBL/GenBank/DDBJ whole genome shotgun (WGS) entry which is preliminary data.</text>
</comment>
<accession>A0ABN7V9U2</accession>
<dbReference type="Proteomes" id="UP000789901">
    <property type="component" value="Unassembled WGS sequence"/>
</dbReference>
<evidence type="ECO:0000313" key="3">
    <source>
        <dbReference type="Proteomes" id="UP000789901"/>
    </source>
</evidence>
<evidence type="ECO:0000313" key="2">
    <source>
        <dbReference type="EMBL" id="CAG8747164.1"/>
    </source>
</evidence>
<dbReference type="InterPro" id="IPR011333">
    <property type="entry name" value="SKP1/BTB/POZ_sf"/>
</dbReference>
<dbReference type="Pfam" id="PF00651">
    <property type="entry name" value="BTB"/>
    <property type="match status" value="1"/>
</dbReference>
<name>A0ABN7V9U2_GIGMA</name>
<feature type="domain" description="BTB" evidence="1">
    <location>
        <begin position="55"/>
        <end position="128"/>
    </location>
</feature>
<dbReference type="EMBL" id="CAJVQB010011363">
    <property type="protein sequence ID" value="CAG8747164.1"/>
    <property type="molecule type" value="Genomic_DNA"/>
</dbReference>
<keyword evidence="3" id="KW-1185">Reference proteome</keyword>
<dbReference type="PROSITE" id="PS50097">
    <property type="entry name" value="BTB"/>
    <property type="match status" value="1"/>
</dbReference>
<dbReference type="InterPro" id="IPR006571">
    <property type="entry name" value="TLDc_dom"/>
</dbReference>
<dbReference type="Gene3D" id="3.30.710.10">
    <property type="entry name" value="Potassium Channel Kv1.1, Chain A"/>
    <property type="match status" value="1"/>
</dbReference>
<reference evidence="2 3" key="1">
    <citation type="submission" date="2021-06" db="EMBL/GenBank/DDBJ databases">
        <authorList>
            <person name="Kallberg Y."/>
            <person name="Tangrot J."/>
            <person name="Rosling A."/>
        </authorList>
    </citation>
    <scope>NUCLEOTIDE SEQUENCE [LARGE SCALE GENOMIC DNA]</scope>
    <source>
        <strain evidence="2 3">120-4 pot B 10/14</strain>
    </source>
</reference>
<dbReference type="PANTHER" id="PTHR24410:SF23">
    <property type="entry name" value="BTB DOMAIN-CONTAINING PROTEIN-RELATED"/>
    <property type="match status" value="1"/>
</dbReference>
<dbReference type="CDD" id="cd18186">
    <property type="entry name" value="BTB_POZ_ZBTB_KLHL-like"/>
    <property type="match status" value="1"/>
</dbReference>
<protein>
    <submittedName>
        <fullName evidence="2">9803_t:CDS:1</fullName>
    </submittedName>
</protein>
<sequence length="540" mass="63171">MQGRLFWNMQPIRHPKEESLSRLSLNLLDYLQNNDYEYLSLITDSFPEYYSRKEFDVTLRVGQLPDVEEFYCNSDVLISQSQYFRTALSHDYITKDGNSMILEEPMVTPIAFRILLRFIYKNDVDLNTLDGALVINLIKAAEHFGLNDIRNELQHHIIECKSTWLRNNIVKLINGFFIDDSDELIKTIQNNIIIKISTNPEYLLESNDLGKLKESCFVMILSDDHLFMNQGIVWDILMLWGIRQNQNLKQNVTLWSFGDWSVLKEAVKNVVVHIKFDRISRNDFYARIIPYSKVIPHSLSNHALKHYLDKDVKSRYNDIFRRVFLDDSTLMNHYHADVILKWIDNRQKNIVPIKKRKSIKLKRLFSFKPFSKKPRRKSIKQKQQLPNSRKFNLLCRITSQTKEDPNNFIKNYKENCINRPNTLVLAKVHGSNTIIGGFSPNGLELDYFSFCTPAESSFLFCFNNGELNNDDCIISRMKNGNDVGGSYTSCLWVGPRFGNKDLAIDLNTMKCICQPQFYNSIYADKEFIIDECEIFQINNC</sequence>
<proteinExistence type="predicted"/>
<dbReference type="SUPFAM" id="SSF54695">
    <property type="entry name" value="POZ domain"/>
    <property type="match status" value="1"/>
</dbReference>
<gene>
    <name evidence="2" type="ORF">GMARGA_LOCUS16000</name>
</gene>
<dbReference type="Pfam" id="PF07534">
    <property type="entry name" value="TLD"/>
    <property type="match status" value="1"/>
</dbReference>
<dbReference type="InterPro" id="IPR051481">
    <property type="entry name" value="BTB-POZ/Galectin-3-binding"/>
</dbReference>
<evidence type="ECO:0000259" key="1">
    <source>
        <dbReference type="PROSITE" id="PS50097"/>
    </source>
</evidence>